<evidence type="ECO:0000313" key="2">
    <source>
        <dbReference type="Proteomes" id="UP001318040"/>
    </source>
</evidence>
<feature type="compositionally biased region" description="Basic and acidic residues" evidence="1">
    <location>
        <begin position="282"/>
        <end position="297"/>
    </location>
</feature>
<evidence type="ECO:0000313" key="3">
    <source>
        <dbReference type="RefSeq" id="XP_032823869.1"/>
    </source>
</evidence>
<feature type="region of interest" description="Disordered" evidence="1">
    <location>
        <begin position="256"/>
        <end position="297"/>
    </location>
</feature>
<protein>
    <submittedName>
        <fullName evidence="3">Titin-like</fullName>
    </submittedName>
</protein>
<keyword evidence="2" id="KW-1185">Reference proteome</keyword>
<dbReference type="RefSeq" id="XP_032823869.1">
    <property type="nucleotide sequence ID" value="XM_032967978.1"/>
</dbReference>
<feature type="region of interest" description="Disordered" evidence="1">
    <location>
        <begin position="600"/>
        <end position="622"/>
    </location>
</feature>
<dbReference type="AlphaFoldDB" id="A0AAJ7TTN2"/>
<gene>
    <name evidence="3" type="primary">LOC116950284</name>
</gene>
<organism evidence="2 3">
    <name type="scientific">Petromyzon marinus</name>
    <name type="common">Sea lamprey</name>
    <dbReference type="NCBI Taxonomy" id="7757"/>
    <lineage>
        <taxon>Eukaryota</taxon>
        <taxon>Metazoa</taxon>
        <taxon>Chordata</taxon>
        <taxon>Craniata</taxon>
        <taxon>Vertebrata</taxon>
        <taxon>Cyclostomata</taxon>
        <taxon>Hyperoartia</taxon>
        <taxon>Petromyzontiformes</taxon>
        <taxon>Petromyzontidae</taxon>
        <taxon>Petromyzon</taxon>
    </lineage>
</organism>
<accession>A0AAJ7TTN2</accession>
<feature type="region of interest" description="Disordered" evidence="1">
    <location>
        <begin position="210"/>
        <end position="243"/>
    </location>
</feature>
<feature type="compositionally biased region" description="Basic and acidic residues" evidence="1">
    <location>
        <begin position="807"/>
        <end position="816"/>
    </location>
</feature>
<name>A0AAJ7TTN2_PETMA</name>
<feature type="compositionally biased region" description="Basic and acidic residues" evidence="1">
    <location>
        <begin position="256"/>
        <end position="270"/>
    </location>
</feature>
<dbReference type="Proteomes" id="UP001318040">
    <property type="component" value="Chromosome 38"/>
</dbReference>
<feature type="compositionally biased region" description="Basic and acidic residues" evidence="1">
    <location>
        <begin position="605"/>
        <end position="622"/>
    </location>
</feature>
<feature type="compositionally biased region" description="Basic and acidic residues" evidence="1">
    <location>
        <begin position="769"/>
        <end position="797"/>
    </location>
</feature>
<feature type="region of interest" description="Disordered" evidence="1">
    <location>
        <begin position="496"/>
        <end position="528"/>
    </location>
</feature>
<dbReference type="KEGG" id="pmrn:116950284"/>
<evidence type="ECO:0000256" key="1">
    <source>
        <dbReference type="SAM" id="MobiDB-lite"/>
    </source>
</evidence>
<reference evidence="3" key="1">
    <citation type="submission" date="2025-08" db="UniProtKB">
        <authorList>
            <consortium name="RefSeq"/>
        </authorList>
    </citation>
    <scope>IDENTIFICATION</scope>
    <source>
        <tissue evidence="3">Sperm</tissue>
    </source>
</reference>
<feature type="region of interest" description="Disordered" evidence="1">
    <location>
        <begin position="651"/>
        <end position="696"/>
    </location>
</feature>
<sequence>MHKVTKLRQLRSLQQVLKTCNEWRRSEKARKQLKNQDEAGLTVTKDTAEELEISTYIQPSTTPEVITVQTEAHAQQAIDNELDSEAKQPDRIIPKGETGRVGLENEKYPSILSDSVTTTSQDKTAIVIEPTAEIPEETLDDETATGKESAPLPTLCTEEFQNKETTQEVPPDQSTLEMNVTEVVASISPPVPVDLQSGHDELCTDVPIKIDQPTDLNGHTQDKPKRAPPGDTFDEATSQDVGKPLFQRLKEKTKEFFSSKSENVETDRSIPADTDSQSNEVDSIKATKEGDKETTAPVKDIESAVEKHVTDALVTIETIIGTESEMSASVQTAQKQENICEPTETPECLKTSSKEALLITSIPEVSHDVEISIKFSNTDMLATDASDTSHSEENKLGADSSKDIDDLKKEFDVQTQSSGDKQDILTTINDLTVVSEEEIKEAKLSTSLEGEAVLKSLEETGDKTVKIKGKAVTKSTDVITLSGDIETIEAITEKDQQKESDVVIAPSDTARAKRPLSEETKDAQGDKAETIKIVAASAQDMQRVEEIGESKETIKEPDEAGLTVTKDTAEELEISTYIQPSTTPEVITVQTEAHAQQAIDNELDSEAKQPDRIIPKGETGRVGLENEKYPSILSDSVTTTSQDKTAIVIEPTAEIPEETLDDETATGKESAPLPTVCTEEFQNKETTQEVPPDQSTLEMNVTEVVASISPPVPVDLQSGHDELCTDVPIKIDQPTDLNGHTQDKPKRAPPGDTFDEATSQDVGKPLFQRLKDKTKEFFSSKSENVETDRSIPADTDSKSNAVGSIKATKEGDKETTAHVKDIETTVEKQVTDALVTTKTIIGTESEMLASVQTAQKQENICEPTETPECLKTSYKEALLITSIPVVSHDVEISIKLSNTEMLATDASDTSHSDENKLAADSSKDIDDLKKEFDVQPSSSGDKQDILTTINDLTVVSEEEIKEAKLSTSLEGEAVLKSLEETGDKTVKIKGQSCYQID</sequence>
<feature type="region of interest" description="Disordered" evidence="1">
    <location>
        <begin position="726"/>
        <end position="816"/>
    </location>
</feature>
<feature type="compositionally biased region" description="Basic and acidic residues" evidence="1">
    <location>
        <begin position="515"/>
        <end position="528"/>
    </location>
</feature>
<feature type="compositionally biased region" description="Acidic residues" evidence="1">
    <location>
        <begin position="655"/>
        <end position="664"/>
    </location>
</feature>
<proteinExistence type="predicted"/>